<dbReference type="OrthoDB" id="409136at2759"/>
<comment type="caution">
    <text evidence="5">The sequence shown here is derived from an EMBL/GenBank/DDBJ whole genome shotgun (WGS) entry which is preliminary data.</text>
</comment>
<protein>
    <submittedName>
        <fullName evidence="5">Transglutaminase-like superfamily</fullName>
    </submittedName>
</protein>
<gene>
    <name evidence="5" type="ORF">J8273_0357</name>
</gene>
<evidence type="ECO:0000313" key="6">
    <source>
        <dbReference type="Proteomes" id="UP000717585"/>
    </source>
</evidence>
<evidence type="ECO:0000256" key="1">
    <source>
        <dbReference type="ARBA" id="ARBA00009390"/>
    </source>
</evidence>
<reference evidence="5" key="1">
    <citation type="submission" date="2021-05" db="EMBL/GenBank/DDBJ databases">
        <title>A free-living protist that lacks canonical eukaryotic 1 DNA replication and segregation systems.</title>
        <authorList>
            <person name="Salas-Leiva D.E."/>
            <person name="Tromer E.C."/>
            <person name="Curtis B.A."/>
            <person name="Jerlstrom-Hultqvist J."/>
            <person name="Kolisko M."/>
            <person name="Yi Z."/>
            <person name="Salas-Leiva J.S."/>
            <person name="Gallot-Lavallee L."/>
            <person name="Kops G.J.P.L."/>
            <person name="Archibald J.M."/>
            <person name="Simpson A.G.B."/>
            <person name="Roger A.J."/>
        </authorList>
    </citation>
    <scope>NUCLEOTIDE SEQUENCE</scope>
    <source>
        <strain evidence="5">BICM</strain>
    </source>
</reference>
<dbReference type="EMBL" id="JAHDYR010000012">
    <property type="protein sequence ID" value="KAG9395138.1"/>
    <property type="molecule type" value="Genomic_DNA"/>
</dbReference>
<dbReference type="Gene3D" id="3.10.620.30">
    <property type="match status" value="1"/>
</dbReference>
<keyword evidence="3" id="KW-0862">Zinc</keyword>
<dbReference type="GO" id="GO:0005829">
    <property type="term" value="C:cytosol"/>
    <property type="evidence" value="ECO:0007669"/>
    <property type="project" value="TreeGrafter"/>
</dbReference>
<dbReference type="SUPFAM" id="SSF54001">
    <property type="entry name" value="Cysteine proteinases"/>
    <property type="match status" value="1"/>
</dbReference>
<comment type="similarity">
    <text evidence="1">Belongs to the transglutaminase-like superfamily. PNGase family.</text>
</comment>
<dbReference type="AlphaFoldDB" id="A0A8J6E2V4"/>
<sequence>MTRTLEIEPEFGMDVFQMQLESVAIVPRHGAYYFVKSGQRIVLSNEKDLETLIDDGDVLYIVTTESDTYALVLQFMPDQFAARFLSILRRYRFQRTVPPAPNVIAFDKKLFRCGQEYLQTHRHDALEVAKNVIPTHLNVLKAAGPDDIALVKALASWFHREFTFIKDVPCEACGHPTCRPSGRDMPGIAEISHDAMTVELYTCPTCHRTTRVPRYRDVAYLLTHWRRGRCGEFALAFTTLCLAVGLEARMVFDLADHVWVEYYDRQRRTFVHVDPCENAVDTPLMYEKGWGKQIDVVIAVGRGFSTEVTWRYTESRDRPAQSKWPRSYVCHFLLHRMAHFVAMNVDEVPASNFDQVMADLANLRKLRAEGHPTYGDAAKPRQSGS</sequence>
<dbReference type="Proteomes" id="UP000717585">
    <property type="component" value="Unassembled WGS sequence"/>
</dbReference>
<accession>A0A8J6E2V4</accession>
<evidence type="ECO:0000259" key="4">
    <source>
        <dbReference type="SMART" id="SM00460"/>
    </source>
</evidence>
<organism evidence="5 6">
    <name type="scientific">Carpediemonas membranifera</name>
    <dbReference type="NCBI Taxonomy" id="201153"/>
    <lineage>
        <taxon>Eukaryota</taxon>
        <taxon>Metamonada</taxon>
        <taxon>Carpediemonas-like organisms</taxon>
        <taxon>Carpediemonas</taxon>
    </lineage>
</organism>
<dbReference type="GO" id="GO:0000224">
    <property type="term" value="F:peptide-N4-(N-acetyl-beta-glucosaminyl)asparagine amidase activity"/>
    <property type="evidence" value="ECO:0007669"/>
    <property type="project" value="TreeGrafter"/>
</dbReference>
<dbReference type="PANTHER" id="PTHR12143:SF19">
    <property type="entry name" value="PEPTIDE-N(4)-(N-ACETYL-BETA-GLUCOSAMINYL)ASPARAGINE AMIDASE"/>
    <property type="match status" value="1"/>
</dbReference>
<keyword evidence="2" id="KW-0479">Metal-binding</keyword>
<dbReference type="PANTHER" id="PTHR12143">
    <property type="entry name" value="PEPTIDE N-GLYCANASE PNGASE -RELATED"/>
    <property type="match status" value="1"/>
</dbReference>
<dbReference type="GO" id="GO:0006516">
    <property type="term" value="P:glycoprotein catabolic process"/>
    <property type="evidence" value="ECO:0007669"/>
    <property type="project" value="TreeGrafter"/>
</dbReference>
<evidence type="ECO:0000256" key="2">
    <source>
        <dbReference type="ARBA" id="ARBA00022723"/>
    </source>
</evidence>
<dbReference type="InterPro" id="IPR038765">
    <property type="entry name" value="Papain-like_cys_pep_sf"/>
</dbReference>
<feature type="domain" description="Transglutaminase-like" evidence="4">
    <location>
        <begin position="222"/>
        <end position="277"/>
    </location>
</feature>
<proteinExistence type="inferred from homology"/>
<dbReference type="InterPro" id="IPR050883">
    <property type="entry name" value="PNGase"/>
</dbReference>
<dbReference type="Pfam" id="PF01841">
    <property type="entry name" value="Transglut_core"/>
    <property type="match status" value="1"/>
</dbReference>
<dbReference type="SMART" id="SM00460">
    <property type="entry name" value="TGc"/>
    <property type="match status" value="1"/>
</dbReference>
<keyword evidence="6" id="KW-1185">Reference proteome</keyword>
<dbReference type="GO" id="GO:0046872">
    <property type="term" value="F:metal ion binding"/>
    <property type="evidence" value="ECO:0007669"/>
    <property type="project" value="UniProtKB-KW"/>
</dbReference>
<evidence type="ECO:0000256" key="3">
    <source>
        <dbReference type="ARBA" id="ARBA00022833"/>
    </source>
</evidence>
<evidence type="ECO:0000313" key="5">
    <source>
        <dbReference type="EMBL" id="KAG9395138.1"/>
    </source>
</evidence>
<name>A0A8J6E2V4_9EUKA</name>
<dbReference type="InterPro" id="IPR002931">
    <property type="entry name" value="Transglutaminase-like"/>
</dbReference>
<dbReference type="GO" id="GO:0005634">
    <property type="term" value="C:nucleus"/>
    <property type="evidence" value="ECO:0007669"/>
    <property type="project" value="TreeGrafter"/>
</dbReference>